<evidence type="ECO:0000313" key="2">
    <source>
        <dbReference type="Proteomes" id="UP000825935"/>
    </source>
</evidence>
<dbReference type="Proteomes" id="UP000825935">
    <property type="component" value="Chromosome 3"/>
</dbReference>
<sequence>MNNFLCRWGISSSTLFILFPPFERSNYDRREGGWSSSASLSFKGRTKSSLRGVAISISLSLRERPQLLMFRFAEILISSRSTFSRCPYVHSITPISGAHMQSPDAENLCFCQHMDLYLFNTIVSLGS</sequence>
<protein>
    <submittedName>
        <fullName evidence="1">Uncharacterized protein</fullName>
    </submittedName>
</protein>
<comment type="caution">
    <text evidence="1">The sequence shown here is derived from an EMBL/GenBank/DDBJ whole genome shotgun (WGS) entry which is preliminary data.</text>
</comment>
<dbReference type="EMBL" id="CM035408">
    <property type="protein sequence ID" value="KAH7441728.1"/>
    <property type="molecule type" value="Genomic_DNA"/>
</dbReference>
<accession>A0A8T2V3Z5</accession>
<keyword evidence="2" id="KW-1185">Reference proteome</keyword>
<gene>
    <name evidence="1" type="ORF">KP509_03G051000</name>
</gene>
<evidence type="ECO:0000313" key="1">
    <source>
        <dbReference type="EMBL" id="KAH7441728.1"/>
    </source>
</evidence>
<organism evidence="1 2">
    <name type="scientific">Ceratopteris richardii</name>
    <name type="common">Triangle waterfern</name>
    <dbReference type="NCBI Taxonomy" id="49495"/>
    <lineage>
        <taxon>Eukaryota</taxon>
        <taxon>Viridiplantae</taxon>
        <taxon>Streptophyta</taxon>
        <taxon>Embryophyta</taxon>
        <taxon>Tracheophyta</taxon>
        <taxon>Polypodiopsida</taxon>
        <taxon>Polypodiidae</taxon>
        <taxon>Polypodiales</taxon>
        <taxon>Pteridineae</taxon>
        <taxon>Pteridaceae</taxon>
        <taxon>Parkerioideae</taxon>
        <taxon>Ceratopteris</taxon>
    </lineage>
</organism>
<name>A0A8T2V3Z5_CERRI</name>
<reference evidence="1" key="1">
    <citation type="submission" date="2021-08" db="EMBL/GenBank/DDBJ databases">
        <title>WGS assembly of Ceratopteris richardii.</title>
        <authorList>
            <person name="Marchant D.B."/>
            <person name="Chen G."/>
            <person name="Jenkins J."/>
            <person name="Shu S."/>
            <person name="Leebens-Mack J."/>
            <person name="Grimwood J."/>
            <person name="Schmutz J."/>
            <person name="Soltis P."/>
            <person name="Soltis D."/>
            <person name="Chen Z.-H."/>
        </authorList>
    </citation>
    <scope>NUCLEOTIDE SEQUENCE</scope>
    <source>
        <strain evidence="1">Whitten #5841</strain>
        <tissue evidence="1">Leaf</tissue>
    </source>
</reference>
<proteinExistence type="predicted"/>
<dbReference type="AlphaFoldDB" id="A0A8T2V3Z5"/>